<dbReference type="PANTHER" id="PTHR28259:SF1">
    <property type="entry name" value="FLUORIDE EXPORT PROTEIN 1-RELATED"/>
    <property type="match status" value="1"/>
</dbReference>
<dbReference type="GO" id="GO:0062054">
    <property type="term" value="F:fluoride channel activity"/>
    <property type="evidence" value="ECO:0007669"/>
    <property type="project" value="UniProtKB-UniRule"/>
</dbReference>
<keyword evidence="5 10" id="KW-0472">Membrane</keyword>
<comment type="catalytic activity">
    <reaction evidence="8">
        <text>fluoride(in) = fluoride(out)</text>
        <dbReference type="Rhea" id="RHEA:76159"/>
        <dbReference type="ChEBI" id="CHEBI:17051"/>
    </reaction>
    <physiologicalReaction direction="left-to-right" evidence="8">
        <dbReference type="Rhea" id="RHEA:76160"/>
    </physiologicalReaction>
</comment>
<keyword evidence="12" id="KW-1185">Reference proteome</keyword>
<feature type="transmembrane region" description="Helical" evidence="10">
    <location>
        <begin position="56"/>
        <end position="73"/>
    </location>
</feature>
<evidence type="ECO:0000256" key="9">
    <source>
        <dbReference type="ARBA" id="ARBA00049940"/>
    </source>
</evidence>
<keyword evidence="2 10" id="KW-1003">Cell membrane</keyword>
<keyword evidence="3 10" id="KW-0812">Transmembrane</keyword>
<dbReference type="GO" id="GO:0046872">
    <property type="term" value="F:metal ion binding"/>
    <property type="evidence" value="ECO:0007669"/>
    <property type="project" value="UniProtKB-KW"/>
</dbReference>
<evidence type="ECO:0000256" key="4">
    <source>
        <dbReference type="ARBA" id="ARBA00022989"/>
    </source>
</evidence>
<reference evidence="12" key="1">
    <citation type="submission" date="2016-11" db="EMBL/GenBank/DDBJ databases">
        <authorList>
            <person name="Varghese N."/>
            <person name="Submissions S."/>
        </authorList>
    </citation>
    <scope>NUCLEOTIDE SEQUENCE [LARGE SCALE GENOMIC DNA]</scope>
    <source>
        <strain evidence="12">CGMCC 1.6496</strain>
    </source>
</reference>
<keyword evidence="10" id="KW-0813">Transport</keyword>
<dbReference type="Proteomes" id="UP000184079">
    <property type="component" value="Unassembled WGS sequence"/>
</dbReference>
<dbReference type="EMBL" id="FQXD01000006">
    <property type="protein sequence ID" value="SHH33701.1"/>
    <property type="molecule type" value="Genomic_DNA"/>
</dbReference>
<protein>
    <recommendedName>
        <fullName evidence="10">Fluoride-specific ion channel FluC</fullName>
    </recommendedName>
</protein>
<evidence type="ECO:0000256" key="7">
    <source>
        <dbReference type="ARBA" id="ARBA00035120"/>
    </source>
</evidence>
<dbReference type="GO" id="GO:0140114">
    <property type="term" value="P:cellular detoxification of fluoride"/>
    <property type="evidence" value="ECO:0007669"/>
    <property type="project" value="UniProtKB-UniRule"/>
</dbReference>
<comment type="subcellular location">
    <subcellularLocation>
        <location evidence="1 10">Cell membrane</location>
        <topology evidence="1 10">Multi-pass membrane protein</topology>
    </subcellularLocation>
</comment>
<accession>A0A1M5S5D2</accession>
<evidence type="ECO:0000313" key="11">
    <source>
        <dbReference type="EMBL" id="SHH33701.1"/>
    </source>
</evidence>
<dbReference type="Pfam" id="PF02537">
    <property type="entry name" value="CRCB"/>
    <property type="match status" value="1"/>
</dbReference>
<name>A0A1M5S5D2_9BACI</name>
<dbReference type="OrthoDB" id="9815830at2"/>
<evidence type="ECO:0000256" key="3">
    <source>
        <dbReference type="ARBA" id="ARBA00022692"/>
    </source>
</evidence>
<organism evidence="11 12">
    <name type="scientific">Virgibacillus chiguensis</name>
    <dbReference type="NCBI Taxonomy" id="411959"/>
    <lineage>
        <taxon>Bacteria</taxon>
        <taxon>Bacillati</taxon>
        <taxon>Bacillota</taxon>
        <taxon>Bacilli</taxon>
        <taxon>Bacillales</taxon>
        <taxon>Bacillaceae</taxon>
        <taxon>Virgibacillus</taxon>
    </lineage>
</organism>
<evidence type="ECO:0000256" key="8">
    <source>
        <dbReference type="ARBA" id="ARBA00035585"/>
    </source>
</evidence>
<feature type="binding site" evidence="10">
    <location>
        <position position="71"/>
    </location>
    <ligand>
        <name>Na(+)</name>
        <dbReference type="ChEBI" id="CHEBI:29101"/>
        <note>structural</note>
    </ligand>
</feature>
<evidence type="ECO:0000256" key="5">
    <source>
        <dbReference type="ARBA" id="ARBA00023136"/>
    </source>
</evidence>
<keyword evidence="4 10" id="KW-1133">Transmembrane helix</keyword>
<evidence type="ECO:0000256" key="1">
    <source>
        <dbReference type="ARBA" id="ARBA00004651"/>
    </source>
</evidence>
<keyword evidence="10" id="KW-0915">Sodium</keyword>
<comment type="activity regulation">
    <text evidence="10">Na(+) is not transported, but it plays an essential structural role and its presence is essential for fluoride channel function.</text>
</comment>
<feature type="binding site" evidence="10">
    <location>
        <position position="68"/>
    </location>
    <ligand>
        <name>Na(+)</name>
        <dbReference type="ChEBI" id="CHEBI:29101"/>
        <note>structural</note>
    </ligand>
</feature>
<evidence type="ECO:0000256" key="6">
    <source>
        <dbReference type="ARBA" id="ARBA00023303"/>
    </source>
</evidence>
<gene>
    <name evidence="10" type="primary">fluC</name>
    <name evidence="10" type="synonym">crcB</name>
    <name evidence="11" type="ORF">SAMN05421807_10658</name>
</gene>
<dbReference type="InterPro" id="IPR003691">
    <property type="entry name" value="FluC"/>
</dbReference>
<feature type="transmembrane region" description="Helical" evidence="10">
    <location>
        <begin position="93"/>
        <end position="111"/>
    </location>
</feature>
<dbReference type="GO" id="GO:0005886">
    <property type="term" value="C:plasma membrane"/>
    <property type="evidence" value="ECO:0007669"/>
    <property type="project" value="UniProtKB-SubCell"/>
</dbReference>
<dbReference type="HAMAP" id="MF_00454">
    <property type="entry name" value="FluC"/>
    <property type="match status" value="1"/>
</dbReference>
<evidence type="ECO:0000313" key="12">
    <source>
        <dbReference type="Proteomes" id="UP000184079"/>
    </source>
</evidence>
<dbReference type="AlphaFoldDB" id="A0A1M5S5D2"/>
<keyword evidence="10" id="KW-0406">Ion transport</keyword>
<keyword evidence="10" id="KW-0479">Metal-binding</keyword>
<proteinExistence type="inferred from homology"/>
<feature type="transmembrane region" description="Helical" evidence="10">
    <location>
        <begin position="29"/>
        <end position="49"/>
    </location>
</feature>
<comment type="similarity">
    <text evidence="7 10">Belongs to the fluoride channel Fluc/FEX (TC 1.A.43) family.</text>
</comment>
<evidence type="ECO:0000256" key="2">
    <source>
        <dbReference type="ARBA" id="ARBA00022475"/>
    </source>
</evidence>
<keyword evidence="6 10" id="KW-0407">Ion channel</keyword>
<evidence type="ECO:0000256" key="10">
    <source>
        <dbReference type="HAMAP-Rule" id="MF_00454"/>
    </source>
</evidence>
<comment type="function">
    <text evidence="9 10">Fluoride-specific ion channel. Important for reducing fluoride concentration in the cell, thus reducing its toxicity.</text>
</comment>
<dbReference type="PANTHER" id="PTHR28259">
    <property type="entry name" value="FLUORIDE EXPORT PROTEIN 1-RELATED"/>
    <property type="match status" value="1"/>
</dbReference>
<sequence length="113" mass="12546">MSFFYVALGGFCGSFVRYQLSIVANKRLIGTWLANVTGSILLASLVLIYTKEILPHTWWLILGVGFCGAYTTFSTFGNETMQLLLQQQWNKAIGYISLSFIVSILPATLILSL</sequence>
<dbReference type="RefSeq" id="WP_073007375.1">
    <property type="nucleotide sequence ID" value="NZ_FQXD01000006.1"/>
</dbReference>